<evidence type="ECO:0000256" key="2">
    <source>
        <dbReference type="ARBA" id="ARBA00022679"/>
    </source>
</evidence>
<dbReference type="GO" id="GO:0005829">
    <property type="term" value="C:cytosol"/>
    <property type="evidence" value="ECO:0007669"/>
    <property type="project" value="TreeGrafter"/>
</dbReference>
<feature type="domain" description="Guanylate kinase-like" evidence="4">
    <location>
        <begin position="2"/>
        <end position="228"/>
    </location>
</feature>
<evidence type="ECO:0000313" key="6">
    <source>
        <dbReference type="Proteomes" id="UP000193334"/>
    </source>
</evidence>
<dbReference type="KEGG" id="pbp:STSP1_00268"/>
<reference evidence="6" key="1">
    <citation type="submission" date="2017-04" db="EMBL/GenBank/DDBJ databases">
        <title>Comparative genomics and description of representatives of a novel lineage of planctomycetes thriving in anoxic sediments.</title>
        <authorList>
            <person name="Spring S."/>
            <person name="Bunk B."/>
            <person name="Sproer C."/>
        </authorList>
    </citation>
    <scope>NUCLEOTIDE SEQUENCE [LARGE SCALE GENOMIC DNA]</scope>
    <source>
        <strain evidence="6">ST-PulAB-D4</strain>
    </source>
</reference>
<dbReference type="InterPro" id="IPR008145">
    <property type="entry name" value="GK/Ca_channel_bsu"/>
</dbReference>
<accession>A0A1W6LJE5</accession>
<evidence type="ECO:0000259" key="4">
    <source>
        <dbReference type="PROSITE" id="PS50052"/>
    </source>
</evidence>
<dbReference type="Pfam" id="PF00625">
    <property type="entry name" value="Guanylate_kin"/>
    <property type="match status" value="1"/>
</dbReference>
<dbReference type="InterPro" id="IPR008144">
    <property type="entry name" value="Guanylate_kin-like_dom"/>
</dbReference>
<dbReference type="RefSeq" id="WP_085754624.1">
    <property type="nucleotide sequence ID" value="NZ_CP021023.1"/>
</dbReference>
<evidence type="ECO:0000313" key="5">
    <source>
        <dbReference type="EMBL" id="ARN55901.1"/>
    </source>
</evidence>
<comment type="similarity">
    <text evidence="1">Belongs to the guanylate kinase family.</text>
</comment>
<evidence type="ECO:0000256" key="1">
    <source>
        <dbReference type="ARBA" id="ARBA00005790"/>
    </source>
</evidence>
<name>A0A1W6LJE5_9BACT</name>
<dbReference type="PANTHER" id="PTHR23117:SF13">
    <property type="entry name" value="GUANYLATE KINASE"/>
    <property type="match status" value="1"/>
</dbReference>
<dbReference type="Proteomes" id="UP000193334">
    <property type="component" value="Chromosome"/>
</dbReference>
<keyword evidence="2 5" id="KW-0808">Transferase</keyword>
<dbReference type="AlphaFoldDB" id="A0A1W6LJE5"/>
<gene>
    <name evidence="5" type="primary">gmk_1</name>
    <name evidence="5" type="ORF">STSP1_00268</name>
</gene>
<protein>
    <submittedName>
        <fullName evidence="5">Guanylate kinase</fullName>
        <ecNumber evidence="5">2.7.4.8</ecNumber>
    </submittedName>
</protein>
<evidence type="ECO:0000256" key="3">
    <source>
        <dbReference type="ARBA" id="ARBA00022777"/>
    </source>
</evidence>
<dbReference type="GO" id="GO:0004385">
    <property type="term" value="F:GMP kinase activity"/>
    <property type="evidence" value="ECO:0007669"/>
    <property type="project" value="UniProtKB-EC"/>
</dbReference>
<dbReference type="Gene3D" id="3.40.50.300">
    <property type="entry name" value="P-loop containing nucleotide triphosphate hydrolases"/>
    <property type="match status" value="1"/>
</dbReference>
<dbReference type="PROSITE" id="PS50052">
    <property type="entry name" value="GUANYLATE_KINASE_2"/>
    <property type="match status" value="1"/>
</dbReference>
<dbReference type="SUPFAM" id="SSF52540">
    <property type="entry name" value="P-loop containing nucleoside triphosphate hydrolases"/>
    <property type="match status" value="1"/>
</dbReference>
<sequence>MGKLIILSGPSCAGKGPLYSSLRKFYPDLAGRLRKCVLYNSRSPRPGETDGEDYHFRKREKIEALRENNDYLVLEVRTDLQAMDIRELTKMLQNGDVFFEGNPFVVFELLKAGIKDNIKTLKIFLSPLEKNEIQELKEIGVCIEDFIADVMRRKLLRRTSRHKGLLGLKDLENIETRASSAFREMQMAHIFDAVLPNHDGEDSENWDAFYYPIADARKTLKSFAELLENGISEESEKWPADLLGSIK</sequence>
<dbReference type="PANTHER" id="PTHR23117">
    <property type="entry name" value="GUANYLATE KINASE-RELATED"/>
    <property type="match status" value="1"/>
</dbReference>
<dbReference type="EC" id="2.7.4.8" evidence="5"/>
<keyword evidence="3 5" id="KW-0418">Kinase</keyword>
<keyword evidence="6" id="KW-1185">Reference proteome</keyword>
<dbReference type="SMART" id="SM00072">
    <property type="entry name" value="GuKc"/>
    <property type="match status" value="1"/>
</dbReference>
<dbReference type="EMBL" id="CP021023">
    <property type="protein sequence ID" value="ARN55901.1"/>
    <property type="molecule type" value="Genomic_DNA"/>
</dbReference>
<dbReference type="STRING" id="1941349.STSP1_00268"/>
<dbReference type="InterPro" id="IPR027417">
    <property type="entry name" value="P-loop_NTPase"/>
</dbReference>
<proteinExistence type="inferred from homology"/>
<organism evidence="5 6">
    <name type="scientific">Sedimentisphaera salicampi</name>
    <dbReference type="NCBI Taxonomy" id="1941349"/>
    <lineage>
        <taxon>Bacteria</taxon>
        <taxon>Pseudomonadati</taxon>
        <taxon>Planctomycetota</taxon>
        <taxon>Phycisphaerae</taxon>
        <taxon>Sedimentisphaerales</taxon>
        <taxon>Sedimentisphaeraceae</taxon>
        <taxon>Sedimentisphaera</taxon>
    </lineage>
</organism>